<dbReference type="Proteomes" id="UP000813463">
    <property type="component" value="Chromosome 4"/>
</dbReference>
<gene>
    <name evidence="5" type="primary">LOC110779776</name>
</gene>
<protein>
    <recommendedName>
        <fullName evidence="3">CCHC-type domain-containing protein</fullName>
    </recommendedName>
</protein>
<name>A0A9R0HZF6_SPIOL</name>
<evidence type="ECO:0000256" key="1">
    <source>
        <dbReference type="PROSITE-ProRule" id="PRU00047"/>
    </source>
</evidence>
<keyword evidence="1" id="KW-0479">Metal-binding</keyword>
<dbReference type="KEGG" id="soe:110779776"/>
<organism evidence="4 5">
    <name type="scientific">Spinacia oleracea</name>
    <name type="common">Spinach</name>
    <dbReference type="NCBI Taxonomy" id="3562"/>
    <lineage>
        <taxon>Eukaryota</taxon>
        <taxon>Viridiplantae</taxon>
        <taxon>Streptophyta</taxon>
        <taxon>Embryophyta</taxon>
        <taxon>Tracheophyta</taxon>
        <taxon>Spermatophyta</taxon>
        <taxon>Magnoliopsida</taxon>
        <taxon>eudicotyledons</taxon>
        <taxon>Gunneridae</taxon>
        <taxon>Pentapetalae</taxon>
        <taxon>Caryophyllales</taxon>
        <taxon>Chenopodiaceae</taxon>
        <taxon>Chenopodioideae</taxon>
        <taxon>Anserineae</taxon>
        <taxon>Spinacia</taxon>
    </lineage>
</organism>
<feature type="region of interest" description="Disordered" evidence="2">
    <location>
        <begin position="174"/>
        <end position="193"/>
    </location>
</feature>
<dbReference type="GO" id="GO:0003676">
    <property type="term" value="F:nucleic acid binding"/>
    <property type="evidence" value="ECO:0007669"/>
    <property type="project" value="InterPro"/>
</dbReference>
<keyword evidence="4" id="KW-1185">Reference proteome</keyword>
<evidence type="ECO:0000259" key="3">
    <source>
        <dbReference type="PROSITE" id="PS50158"/>
    </source>
</evidence>
<reference evidence="5" key="2">
    <citation type="submission" date="2025-08" db="UniProtKB">
        <authorList>
            <consortium name="RefSeq"/>
        </authorList>
    </citation>
    <scope>IDENTIFICATION</scope>
    <source>
        <tissue evidence="5">Leaf</tissue>
    </source>
</reference>
<dbReference type="PROSITE" id="PS50158">
    <property type="entry name" value="ZF_CCHC"/>
    <property type="match status" value="1"/>
</dbReference>
<evidence type="ECO:0000313" key="5">
    <source>
        <dbReference type="RefSeq" id="XP_021839952.1"/>
    </source>
</evidence>
<sequence length="318" mass="35968">MIDYCYLTIRKWITNFVPDENPIKILTAWVRIPNLAVEYFDTNFLSKIGSKIGKVLRVDKTTAQAVRGQFTRLSVEIDLTKPLLSKFWLKGKVWRVQYEGIRLVCYKCGVAGHNDEKCPSNSPSINEEINNINDHLAQTSINTNEQAKSKPEEQENFWSWMLVKKPIRKRNPRVDKAGQVAGRPPSGGEKTAGKTTTLKEHANFSNHHAKSENILESGSRFSALENQDIVDIPPRDQNQTNTTNHAEIGDMIMEGDDSTIPTVDLGKDSQTSPSQNQKIPSFNLGKNPQQLRRPIVTKTTLRVYQEKQKISSKNPLVL</sequence>
<proteinExistence type="predicted"/>
<keyword evidence="1" id="KW-0862">Zinc</keyword>
<dbReference type="RefSeq" id="XP_021839952.1">
    <property type="nucleotide sequence ID" value="XM_021984260.2"/>
</dbReference>
<dbReference type="PANTHER" id="PTHR31286">
    <property type="entry name" value="GLYCINE-RICH CELL WALL STRUCTURAL PROTEIN 1.8-LIKE"/>
    <property type="match status" value="1"/>
</dbReference>
<feature type="domain" description="CCHC-type" evidence="3">
    <location>
        <begin position="105"/>
        <end position="120"/>
    </location>
</feature>
<dbReference type="AlphaFoldDB" id="A0A9R0HZF6"/>
<dbReference type="InterPro" id="IPR001878">
    <property type="entry name" value="Znf_CCHC"/>
</dbReference>
<accession>A0A9R0HZF6</accession>
<dbReference type="InterPro" id="IPR040256">
    <property type="entry name" value="At4g02000-like"/>
</dbReference>
<dbReference type="GO" id="GO:0008270">
    <property type="term" value="F:zinc ion binding"/>
    <property type="evidence" value="ECO:0007669"/>
    <property type="project" value="UniProtKB-KW"/>
</dbReference>
<feature type="region of interest" description="Disordered" evidence="2">
    <location>
        <begin position="255"/>
        <end position="287"/>
    </location>
</feature>
<dbReference type="OrthoDB" id="1113456at2759"/>
<keyword evidence="1" id="KW-0863">Zinc-finger</keyword>
<feature type="compositionally biased region" description="Polar residues" evidence="2">
    <location>
        <begin position="268"/>
        <end position="287"/>
    </location>
</feature>
<evidence type="ECO:0000256" key="2">
    <source>
        <dbReference type="SAM" id="MobiDB-lite"/>
    </source>
</evidence>
<reference evidence="4" key="1">
    <citation type="journal article" date="2021" name="Nat. Commun.">
        <title>Genomic analyses provide insights into spinach domestication and the genetic basis of agronomic traits.</title>
        <authorList>
            <person name="Cai X."/>
            <person name="Sun X."/>
            <person name="Xu C."/>
            <person name="Sun H."/>
            <person name="Wang X."/>
            <person name="Ge C."/>
            <person name="Zhang Z."/>
            <person name="Wang Q."/>
            <person name="Fei Z."/>
            <person name="Jiao C."/>
            <person name="Wang Q."/>
        </authorList>
    </citation>
    <scope>NUCLEOTIDE SEQUENCE [LARGE SCALE GENOMIC DNA]</scope>
    <source>
        <strain evidence="4">cv. Varoflay</strain>
    </source>
</reference>
<dbReference type="PANTHER" id="PTHR31286:SF99">
    <property type="entry name" value="DUF4283 DOMAIN-CONTAINING PROTEIN"/>
    <property type="match status" value="1"/>
</dbReference>
<evidence type="ECO:0000313" key="4">
    <source>
        <dbReference type="Proteomes" id="UP000813463"/>
    </source>
</evidence>
<dbReference type="GeneID" id="110779776"/>